<reference evidence="3" key="3">
    <citation type="submission" date="2023-10" db="EMBL/GenBank/DDBJ databases">
        <title>Genome of potential pathogenic bacteria in Crohn's disease.</title>
        <authorList>
            <person name="Rodriguez-Palacios A."/>
        </authorList>
    </citation>
    <scope>NUCLEOTIDE SEQUENCE</scope>
    <source>
        <strain evidence="3">CavFT-hAR107</strain>
    </source>
</reference>
<dbReference type="Proteomes" id="UP000468344">
    <property type="component" value="Unassembled WGS sequence"/>
</dbReference>
<dbReference type="EMBL" id="JAWDHD010000012">
    <property type="protein sequence ID" value="MDU0250628.1"/>
    <property type="molecule type" value="Genomic_DNA"/>
</dbReference>
<dbReference type="Pfam" id="PF20306">
    <property type="entry name" value="Sp-DndD"/>
    <property type="match status" value="1"/>
</dbReference>
<dbReference type="EMBL" id="WDBZ01000040">
    <property type="protein sequence ID" value="KAB6449299.1"/>
    <property type="molecule type" value="Genomic_DNA"/>
</dbReference>
<gene>
    <name evidence="4" type="ORF">DW043_18135</name>
    <name evidence="2" type="ORF">GAZ06_16065</name>
    <name evidence="1" type="ORF">GAZ09_17035</name>
    <name evidence="3" type="ORF">RVY68_18585</name>
</gene>
<dbReference type="InterPro" id="IPR046882">
    <property type="entry name" value="Sp-DndD"/>
</dbReference>
<comment type="caution">
    <text evidence="3">The sequence shown here is derived from an EMBL/GenBank/DDBJ whole genome shotgun (WGS) entry which is preliminary data.</text>
</comment>
<name>A0A3E5F2F5_PHOVU</name>
<dbReference type="AlphaFoldDB" id="A0A3E5F2F5"/>
<evidence type="ECO:0000313" key="4">
    <source>
        <dbReference type="EMBL" id="RHK83922.1"/>
    </source>
</evidence>
<dbReference type="EMBL" id="WDBY01000036">
    <property type="protein sequence ID" value="KAB6474831.1"/>
    <property type="molecule type" value="Genomic_DNA"/>
</dbReference>
<evidence type="ECO:0000313" key="5">
    <source>
        <dbReference type="Proteomes" id="UP000286392"/>
    </source>
</evidence>
<evidence type="ECO:0000313" key="6">
    <source>
        <dbReference type="Proteomes" id="UP000468344"/>
    </source>
</evidence>
<protein>
    <submittedName>
        <fullName evidence="3">DNA modification system-associated small protein</fullName>
    </submittedName>
</protein>
<accession>A0A3E5F2F5</accession>
<evidence type="ECO:0000313" key="2">
    <source>
        <dbReference type="EMBL" id="KAB6474831.1"/>
    </source>
</evidence>
<dbReference type="EMBL" id="QROB01000033">
    <property type="protein sequence ID" value="RHK83922.1"/>
    <property type="molecule type" value="Genomic_DNA"/>
</dbReference>
<organism evidence="3 8">
    <name type="scientific">Phocaeicola vulgatus</name>
    <name type="common">Bacteroides vulgatus</name>
    <dbReference type="NCBI Taxonomy" id="821"/>
    <lineage>
        <taxon>Bacteria</taxon>
        <taxon>Pseudomonadati</taxon>
        <taxon>Bacteroidota</taxon>
        <taxon>Bacteroidia</taxon>
        <taxon>Bacteroidales</taxon>
        <taxon>Bacteroidaceae</taxon>
        <taxon>Phocaeicola</taxon>
    </lineage>
</organism>
<proteinExistence type="predicted"/>
<reference evidence="4 5" key="1">
    <citation type="submission" date="2018-08" db="EMBL/GenBank/DDBJ databases">
        <title>A genome reference for cultivated species of the human gut microbiota.</title>
        <authorList>
            <person name="Zou Y."/>
            <person name="Xue W."/>
            <person name="Luo G."/>
        </authorList>
    </citation>
    <scope>NUCLEOTIDE SEQUENCE [LARGE SCALE GENOMIC DNA]</scope>
    <source>
        <strain evidence="4 5">AF39-8AT</strain>
    </source>
</reference>
<dbReference type="Proteomes" id="UP000483142">
    <property type="component" value="Unassembled WGS sequence"/>
</dbReference>
<evidence type="ECO:0000313" key="7">
    <source>
        <dbReference type="Proteomes" id="UP000483142"/>
    </source>
</evidence>
<reference evidence="6 7" key="2">
    <citation type="journal article" date="2019" name="Nat. Med.">
        <title>A library of human gut bacterial isolates paired with longitudinal multiomics data enables mechanistic microbiome research.</title>
        <authorList>
            <person name="Poyet M."/>
            <person name="Groussin M."/>
            <person name="Gibbons S.M."/>
            <person name="Avila-Pacheco J."/>
            <person name="Jiang X."/>
            <person name="Kearney S.M."/>
            <person name="Perrotta A.R."/>
            <person name="Berdy B."/>
            <person name="Zhao S."/>
            <person name="Lieberman T.D."/>
            <person name="Swanson P.K."/>
            <person name="Smith M."/>
            <person name="Roesemann S."/>
            <person name="Alexander J.E."/>
            <person name="Rich S.A."/>
            <person name="Livny J."/>
            <person name="Vlamakis H."/>
            <person name="Clish C."/>
            <person name="Bullock K."/>
            <person name="Deik A."/>
            <person name="Scott J."/>
            <person name="Pierce K.A."/>
            <person name="Xavier R.J."/>
            <person name="Alm E.J."/>
        </authorList>
    </citation>
    <scope>NUCLEOTIDE SEQUENCE [LARGE SCALE GENOMIC DNA]</scope>
    <source>
        <strain evidence="2 6">BIOML-A140</strain>
        <strain evidence="1 7">BIOML-A141</strain>
    </source>
</reference>
<dbReference type="Proteomes" id="UP000286392">
    <property type="component" value="Unassembled WGS sequence"/>
</dbReference>
<evidence type="ECO:0000313" key="8">
    <source>
        <dbReference type="Proteomes" id="UP001181258"/>
    </source>
</evidence>
<dbReference type="Proteomes" id="UP001181258">
    <property type="component" value="Unassembled WGS sequence"/>
</dbReference>
<sequence length="72" mass="8312">MAKGIDPKFVHYGIRKDDLAMIEAICATEDIDFDWLSEDILKAYHAKKVDVIEMSDSDTEEIIRNAIQKIRQ</sequence>
<evidence type="ECO:0000313" key="1">
    <source>
        <dbReference type="EMBL" id="KAB6449299.1"/>
    </source>
</evidence>
<evidence type="ECO:0000313" key="3">
    <source>
        <dbReference type="EMBL" id="MDU0250628.1"/>
    </source>
</evidence>
<dbReference type="RefSeq" id="WP_005845247.1">
    <property type="nucleotide sequence ID" value="NZ_CAXTGH010000030.1"/>
</dbReference>